<dbReference type="Pfam" id="PF00753">
    <property type="entry name" value="Lactamase_B"/>
    <property type="match status" value="1"/>
</dbReference>
<dbReference type="PANTHER" id="PTHR42978">
    <property type="entry name" value="QUORUM-QUENCHING LACTONASE YTNP-RELATED-RELATED"/>
    <property type="match status" value="1"/>
</dbReference>
<dbReference type="InterPro" id="IPR051013">
    <property type="entry name" value="MBL_superfamily_lactonases"/>
</dbReference>
<dbReference type="RefSeq" id="WP_070882332.1">
    <property type="nucleotide sequence ID" value="NZ_CP076114.1"/>
</dbReference>
<dbReference type="CDD" id="cd07742">
    <property type="entry name" value="metallo-hydrolase-like_MBL-fold"/>
    <property type="match status" value="1"/>
</dbReference>
<name>A0ABY5JDF0_9GAMM</name>
<evidence type="ECO:0000313" key="7">
    <source>
        <dbReference type="Proteomes" id="UP000887421"/>
    </source>
</evidence>
<dbReference type="InterPro" id="IPR036866">
    <property type="entry name" value="RibonucZ/Hydroxyglut_hydro"/>
</dbReference>
<gene>
    <name evidence="6" type="ORF">D16iCDA_06510</name>
</gene>
<sequence length="274" mass="31249">MRIHHLDCGCMCPFGGALYDGFSKGLTAHLCCHCLLIETDGDGDGLVLVDTGFGEQDVQNPQRLSRMFRLLNNIQFDPALTAVVQIRRLGFQPADVRHILLTHLDFDHAGGLADFPNATVHVLQDEHAAVQQLRGFLPRRRFVPAQWRDVRRWQFYREEGDEWFGFQSIRCVLDNILLIPLRGHTAGHSGVAIQSENGWVLHAGDAYFYRGEIGQPSYHCTPGLRLYQRLMDTDHDKRVLNQRRLRALSLAHPQMDIFCSHDARELSRYLPGQP</sequence>
<keyword evidence="3" id="KW-0378">Hydrolase</keyword>
<evidence type="ECO:0000313" key="6">
    <source>
        <dbReference type="EMBL" id="UUD66111.1"/>
    </source>
</evidence>
<dbReference type="Proteomes" id="UP000887421">
    <property type="component" value="Chromosome"/>
</dbReference>
<evidence type="ECO:0000259" key="5">
    <source>
        <dbReference type="SMART" id="SM00849"/>
    </source>
</evidence>
<accession>A0ABY5JDF0</accession>
<dbReference type="InterPro" id="IPR001279">
    <property type="entry name" value="Metallo-B-lactamas"/>
</dbReference>
<dbReference type="SMART" id="SM00849">
    <property type="entry name" value="Lactamase_B"/>
    <property type="match status" value="1"/>
</dbReference>
<evidence type="ECO:0000256" key="4">
    <source>
        <dbReference type="ARBA" id="ARBA00022833"/>
    </source>
</evidence>
<evidence type="ECO:0000256" key="2">
    <source>
        <dbReference type="ARBA" id="ARBA00022723"/>
    </source>
</evidence>
<evidence type="ECO:0000256" key="3">
    <source>
        <dbReference type="ARBA" id="ARBA00022801"/>
    </source>
</evidence>
<comment type="similarity">
    <text evidence="1">Belongs to the metallo-beta-lactamase superfamily.</text>
</comment>
<dbReference type="Gene3D" id="3.60.15.10">
    <property type="entry name" value="Ribonuclease Z/Hydroxyacylglutathione hydrolase-like"/>
    <property type="match status" value="1"/>
</dbReference>
<evidence type="ECO:0000256" key="1">
    <source>
        <dbReference type="ARBA" id="ARBA00007749"/>
    </source>
</evidence>
<keyword evidence="7" id="KW-1185">Reference proteome</keyword>
<dbReference type="SUPFAM" id="SSF56281">
    <property type="entry name" value="Metallo-hydrolase/oxidoreductase"/>
    <property type="match status" value="1"/>
</dbReference>
<proteinExistence type="inferred from homology"/>
<keyword evidence="4" id="KW-0862">Zinc</keyword>
<organism evidence="6 7">
    <name type="scientific">Phytopseudomonas seleniipraecipitans</name>
    <dbReference type="NCBI Taxonomy" id="640205"/>
    <lineage>
        <taxon>Bacteria</taxon>
        <taxon>Pseudomonadati</taxon>
        <taxon>Pseudomonadota</taxon>
        <taxon>Gammaproteobacteria</taxon>
        <taxon>Pseudomonadales</taxon>
        <taxon>Pseudomonadaceae</taxon>
        <taxon>Phytopseudomonas</taxon>
    </lineage>
</organism>
<dbReference type="EMBL" id="CP076114">
    <property type="protein sequence ID" value="UUD66111.1"/>
    <property type="molecule type" value="Genomic_DNA"/>
</dbReference>
<keyword evidence="2" id="KW-0479">Metal-binding</keyword>
<protein>
    <submittedName>
        <fullName evidence="6">MBL fold metallo-hydrolase</fullName>
    </submittedName>
</protein>
<reference evidence="6" key="1">
    <citation type="submission" date="2021-05" db="EMBL/GenBank/DDBJ databases">
        <title>Complete genome sequence of Pseudomonas seleniipraecipitans strain D1-6.</title>
        <authorList>
            <person name="Lafi F."/>
            <person name="Eida A."/>
            <person name="Alam I."/>
            <person name="Hert H."/>
            <person name="Saad M."/>
        </authorList>
    </citation>
    <scope>NUCLEOTIDE SEQUENCE</scope>
    <source>
        <strain evidence="6">D1-6</strain>
    </source>
</reference>
<dbReference type="PANTHER" id="PTHR42978:SF3">
    <property type="entry name" value="BLR3078 PROTEIN"/>
    <property type="match status" value="1"/>
</dbReference>
<feature type="domain" description="Metallo-beta-lactamase" evidence="5">
    <location>
        <begin position="31"/>
        <end position="261"/>
    </location>
</feature>